<dbReference type="InterPro" id="IPR004118">
    <property type="entry name" value="HEV_TT_vir_Orf2/Gyrovir_Vp2_N"/>
</dbReference>
<dbReference type="Pfam" id="PF05501">
    <property type="entry name" value="DUF755"/>
    <property type="match status" value="1"/>
</dbReference>
<dbReference type="KEGG" id="vg:37616701"/>
<dbReference type="Pfam" id="PF02957">
    <property type="entry name" value="TT_ORF2-like"/>
    <property type="match status" value="1"/>
</dbReference>
<dbReference type="Proteomes" id="UP000139264">
    <property type="component" value="Segment"/>
</dbReference>
<name>A7VLZ0_9VIRU</name>
<dbReference type="InterPro" id="IPR008474">
    <property type="entry name" value="DUF755"/>
</dbReference>
<organism evidence="4 5">
    <name type="scientific">Torque teno midi virus 11</name>
    <dbReference type="NCBI Taxonomy" id="2065052"/>
    <lineage>
        <taxon>Viruses</taxon>
        <taxon>Monodnaviria</taxon>
        <taxon>Shotokuvirae</taxon>
        <taxon>Commensaviricota</taxon>
        <taxon>Cardeaviricetes</taxon>
        <taxon>Sanitavirales</taxon>
        <taxon>Anelloviridae</taxon>
        <taxon>Gammatorquevirus</taxon>
        <taxon>Gammatorquevirus homidi11</taxon>
    </lineage>
</organism>
<evidence type="ECO:0000313" key="4">
    <source>
        <dbReference type="EMBL" id="BAF76111.1"/>
    </source>
</evidence>
<feature type="compositionally biased region" description="Low complexity" evidence="1">
    <location>
        <begin position="238"/>
        <end position="270"/>
    </location>
</feature>
<evidence type="ECO:0000313" key="5">
    <source>
        <dbReference type="Proteomes" id="UP000139264"/>
    </source>
</evidence>
<dbReference type="EMBL" id="AB303561">
    <property type="protein sequence ID" value="BAF76111.1"/>
    <property type="molecule type" value="Genomic_DNA"/>
</dbReference>
<sequence>MSNYSANHFFKPTPYNNDTKNQMWMSMISDGHDCMCNCPSPFGHLLASIFPPGHQDRFLTVEEIINRDIKECLFGGPDARDGGEAAAGPSTGVDTTIKREDPEEDFTKENIEELIAAAEKASESLEVHHYQKQKLKTLPHKELMRYPISNPKQYKSLTRKKTLQLQPYTAGTLEEGTLQAELLKECAKTQKLIQISKQMCHQRKRKHHSKRTHSHASAKKQRKSKTVSRVSTKKIPSKKSQTSKTSSNSSTSSSSNSSTQSSSFSSSSTT</sequence>
<dbReference type="GeneID" id="37616701"/>
<feature type="domain" description="Hepatitis TT virus Orf2/Gyrovirus Vp2 N-terminal" evidence="2">
    <location>
        <begin position="19"/>
        <end position="68"/>
    </location>
</feature>
<protein>
    <submittedName>
        <fullName evidence="4">Uncharacterized protein</fullName>
    </submittedName>
</protein>
<reference evidence="4 5" key="1">
    <citation type="journal article" date="2007" name="Arch. Virol.">
        <title>Analysis of the entire genomes of fifteen torque teno midi virus variants classifiable into a third group of genus Anellovirus.</title>
        <authorList>
            <person name="Ninomiya M."/>
            <person name="Takahashi M."/>
            <person name="Shimosegawa T."/>
            <person name="Okamoto H."/>
        </authorList>
    </citation>
    <scope>NUCLEOTIDE SEQUENCE [LARGE SCALE GENOMIC DNA]</scope>
    <source>
        <strain evidence="4">MDJN47</strain>
    </source>
</reference>
<keyword evidence="5" id="KW-1185">Reference proteome</keyword>
<accession>A7VLZ0</accession>
<feature type="compositionally biased region" description="Basic residues" evidence="1">
    <location>
        <begin position="200"/>
        <end position="237"/>
    </location>
</feature>
<feature type="region of interest" description="Disordered" evidence="1">
    <location>
        <begin position="197"/>
        <end position="270"/>
    </location>
</feature>
<evidence type="ECO:0000256" key="1">
    <source>
        <dbReference type="SAM" id="MobiDB-lite"/>
    </source>
</evidence>
<evidence type="ECO:0000259" key="3">
    <source>
        <dbReference type="Pfam" id="PF05501"/>
    </source>
</evidence>
<proteinExistence type="predicted"/>
<dbReference type="RefSeq" id="YP_009505780.1">
    <property type="nucleotide sequence ID" value="NC_038358.1"/>
</dbReference>
<evidence type="ECO:0000259" key="2">
    <source>
        <dbReference type="Pfam" id="PF02957"/>
    </source>
</evidence>
<feature type="domain" description="DUF755" evidence="3">
    <location>
        <begin position="140"/>
        <end position="260"/>
    </location>
</feature>